<accession>A0A2W1L3Y7</accession>
<gene>
    <name evidence="2" type="ORF">DNH61_23565</name>
</gene>
<evidence type="ECO:0000313" key="3">
    <source>
        <dbReference type="Proteomes" id="UP000249522"/>
    </source>
</evidence>
<dbReference type="OrthoDB" id="252349at2"/>
<dbReference type="InterPro" id="IPR013830">
    <property type="entry name" value="SGNH_hydro"/>
</dbReference>
<reference evidence="2 3" key="1">
    <citation type="submission" date="2018-06" db="EMBL/GenBank/DDBJ databases">
        <title>Paenibacillus imtechensis sp. nov.</title>
        <authorList>
            <person name="Pinnaka A.K."/>
            <person name="Singh H."/>
            <person name="Kaur M."/>
        </authorList>
    </citation>
    <scope>NUCLEOTIDE SEQUENCE [LARGE SCALE GENOMIC DNA]</scope>
    <source>
        <strain evidence="2 3">SMB1</strain>
    </source>
</reference>
<dbReference type="PANTHER" id="PTHR30383:SF27">
    <property type="entry name" value="SPORE GERMINATION LIPASE LIPC"/>
    <property type="match status" value="1"/>
</dbReference>
<keyword evidence="3" id="KW-1185">Reference proteome</keyword>
<dbReference type="AlphaFoldDB" id="A0A2W1L3Y7"/>
<dbReference type="Proteomes" id="UP000249522">
    <property type="component" value="Unassembled WGS sequence"/>
</dbReference>
<comment type="caution">
    <text evidence="2">The sequence shown here is derived from an EMBL/GenBank/DDBJ whole genome shotgun (WGS) entry which is preliminary data.</text>
</comment>
<dbReference type="SUPFAM" id="SSF52266">
    <property type="entry name" value="SGNH hydrolase"/>
    <property type="match status" value="1"/>
</dbReference>
<dbReference type="InterPro" id="IPR036514">
    <property type="entry name" value="SGNH_hydro_sf"/>
</dbReference>
<dbReference type="InterPro" id="IPR051532">
    <property type="entry name" value="Ester_Hydrolysis_Enzymes"/>
</dbReference>
<dbReference type="PANTHER" id="PTHR30383">
    <property type="entry name" value="THIOESTERASE 1/PROTEASE 1/LYSOPHOSPHOLIPASE L1"/>
    <property type="match status" value="1"/>
</dbReference>
<organism evidence="2 3">
    <name type="scientific">Paenibacillus sambharensis</name>
    <dbReference type="NCBI Taxonomy" id="1803190"/>
    <lineage>
        <taxon>Bacteria</taxon>
        <taxon>Bacillati</taxon>
        <taxon>Bacillota</taxon>
        <taxon>Bacilli</taxon>
        <taxon>Bacillales</taxon>
        <taxon>Paenibacillaceae</taxon>
        <taxon>Paenibacillus</taxon>
    </lineage>
</organism>
<sequence>MSSRKVWLAVGLVSLVSTLLLLAGFGYAVRDLLAPGASTPFRTAEPEPETSPVPAEGYRIVALGDSLTKGTGDATGEGYVKQAAALIEEASGEQVEIINNLAIGGMRADQLAERLQADKSFARALTQANLILLSIGGNDLFQFARTETGSGAAAIEPELAAKRLEEGLGRLSDVVERIREVNPDAKLVYIGLYNPFYDIPELRGGSLAVQDWNREAYRILNEQGNAILVPTSDLFEETIAFHLSSDHFHPNHAGYGKIAERLVQSLVP</sequence>
<dbReference type="Gene3D" id="3.40.50.1110">
    <property type="entry name" value="SGNH hydrolase"/>
    <property type="match status" value="1"/>
</dbReference>
<proteinExistence type="predicted"/>
<dbReference type="GO" id="GO:0004622">
    <property type="term" value="F:phosphatidylcholine lysophospholipase activity"/>
    <property type="evidence" value="ECO:0007669"/>
    <property type="project" value="TreeGrafter"/>
</dbReference>
<dbReference type="EMBL" id="QKRB01000057">
    <property type="protein sequence ID" value="PZD93599.1"/>
    <property type="molecule type" value="Genomic_DNA"/>
</dbReference>
<name>A0A2W1L3Y7_9BACL</name>
<dbReference type="RefSeq" id="WP_111149268.1">
    <property type="nucleotide sequence ID" value="NZ_QKRB01000057.1"/>
</dbReference>
<evidence type="ECO:0000313" key="2">
    <source>
        <dbReference type="EMBL" id="PZD93599.1"/>
    </source>
</evidence>
<dbReference type="Pfam" id="PF13472">
    <property type="entry name" value="Lipase_GDSL_2"/>
    <property type="match status" value="1"/>
</dbReference>
<feature type="domain" description="SGNH hydrolase-type esterase" evidence="1">
    <location>
        <begin position="62"/>
        <end position="255"/>
    </location>
</feature>
<evidence type="ECO:0000259" key="1">
    <source>
        <dbReference type="Pfam" id="PF13472"/>
    </source>
</evidence>
<protein>
    <submittedName>
        <fullName evidence="2">GDSL family lipase</fullName>
    </submittedName>
</protein>